<keyword evidence="4" id="KW-1133">Transmembrane helix</keyword>
<keyword evidence="2" id="KW-0067">ATP-binding</keyword>
<gene>
    <name evidence="6" type="ORF">H9Y05_13005</name>
</gene>
<dbReference type="SUPFAM" id="SSF52540">
    <property type="entry name" value="P-loop containing nucleoside triphosphate hydrolases"/>
    <property type="match status" value="1"/>
</dbReference>
<dbReference type="AlphaFoldDB" id="A0A8J6U2N7"/>
<keyword evidence="1" id="KW-0547">Nucleotide-binding</keyword>
<keyword evidence="4" id="KW-0812">Transmembrane</keyword>
<dbReference type="Proteomes" id="UP000652681">
    <property type="component" value="Unassembled WGS sequence"/>
</dbReference>
<evidence type="ECO:0000256" key="4">
    <source>
        <dbReference type="SAM" id="Phobius"/>
    </source>
</evidence>
<dbReference type="GO" id="GO:0006298">
    <property type="term" value="P:mismatch repair"/>
    <property type="evidence" value="ECO:0007669"/>
    <property type="project" value="InterPro"/>
</dbReference>
<dbReference type="EMBL" id="JACVEL010000010">
    <property type="protein sequence ID" value="MBC9813390.1"/>
    <property type="molecule type" value="Genomic_DNA"/>
</dbReference>
<dbReference type="InterPro" id="IPR045076">
    <property type="entry name" value="MutS"/>
</dbReference>
<sequence length="588" mass="67104">MTGNQADFYTKQIELHTGRLEQAKRKHRFYTFARLFSFLLIVLSWYLIGWGTVLLAVVTAETALFIYLVNKWLDAKLEKEKEELYIALNESELKLLKGNWSDFPDGSEFKSAQHPYANDMDLFGPKSVFQYINRTVLPTGTKRLAETLAIGAKDKQMNQQMMRELSDNMTWSQQFVVESKVFLKHEERQQTLQALTTAEFGGNSVNILRWILPAIAITSIVLYNLNLMASSQLMLTGLLVLGIVGTRLKQTNKWMHLVGNRSEKINALYKQLELFQQLDLSSDEGKKYKELLFGKTGMYQGLQELITIRKRAEYRMNVLVGVLLNYLFAWDFHLLVKSKKWHDKYATELEVWEAYMAEIEVWISGAIYRFNRGTTCFSEQDTDGDFAINSLGHPFVAAEKQICNDFTLRREEAFLIITGPNMAGKSTYLRSVGLAIISANAGFPVLAKTCKIPDMQLYSSMRTSDDLTVESSYFHAELTRLRFIMDAIESGKQVFVILDEILKGTNSKDKEIGSAGFLQKLNKIGAKGIIATHDLSLTDLAGQNAAFRNVYFDSTIEGEELYFDYKIRDGVCKNMNASFLLRKMKLVD</sequence>
<dbReference type="SMART" id="SM00534">
    <property type="entry name" value="MUTSac"/>
    <property type="match status" value="1"/>
</dbReference>
<dbReference type="InterPro" id="IPR000432">
    <property type="entry name" value="DNA_mismatch_repair_MutS_C"/>
</dbReference>
<organism evidence="6 7">
    <name type="scientific">Taishania pollutisoli</name>
    <dbReference type="NCBI Taxonomy" id="2766479"/>
    <lineage>
        <taxon>Bacteria</taxon>
        <taxon>Pseudomonadati</taxon>
        <taxon>Bacteroidota</taxon>
        <taxon>Flavobacteriia</taxon>
        <taxon>Flavobacteriales</taxon>
        <taxon>Crocinitomicaceae</taxon>
        <taxon>Taishania</taxon>
    </lineage>
</organism>
<dbReference type="GO" id="GO:0005524">
    <property type="term" value="F:ATP binding"/>
    <property type="evidence" value="ECO:0007669"/>
    <property type="project" value="UniProtKB-KW"/>
</dbReference>
<dbReference type="GO" id="GO:0005829">
    <property type="term" value="C:cytosol"/>
    <property type="evidence" value="ECO:0007669"/>
    <property type="project" value="TreeGrafter"/>
</dbReference>
<dbReference type="PANTHER" id="PTHR11361">
    <property type="entry name" value="DNA MISMATCH REPAIR PROTEIN MUTS FAMILY MEMBER"/>
    <property type="match status" value="1"/>
</dbReference>
<protein>
    <recommendedName>
        <fullName evidence="5">DNA mismatch repair proteins mutS family domain-containing protein</fullName>
    </recommendedName>
</protein>
<evidence type="ECO:0000313" key="6">
    <source>
        <dbReference type="EMBL" id="MBC9813390.1"/>
    </source>
</evidence>
<feature type="transmembrane region" description="Helical" evidence="4">
    <location>
        <begin position="29"/>
        <end position="48"/>
    </location>
</feature>
<keyword evidence="4" id="KW-0472">Membrane</keyword>
<accession>A0A8J6U2N7</accession>
<dbReference type="PANTHER" id="PTHR11361:SF99">
    <property type="entry name" value="DNA MISMATCH REPAIR PROTEIN"/>
    <property type="match status" value="1"/>
</dbReference>
<evidence type="ECO:0000313" key="7">
    <source>
        <dbReference type="Proteomes" id="UP000652681"/>
    </source>
</evidence>
<dbReference type="InterPro" id="IPR027417">
    <property type="entry name" value="P-loop_NTPase"/>
</dbReference>
<name>A0A8J6U2N7_9FLAO</name>
<keyword evidence="3" id="KW-0238">DNA-binding</keyword>
<comment type="caution">
    <text evidence="6">The sequence shown here is derived from an EMBL/GenBank/DDBJ whole genome shotgun (WGS) entry which is preliminary data.</text>
</comment>
<dbReference type="GO" id="GO:0140664">
    <property type="term" value="F:ATP-dependent DNA damage sensor activity"/>
    <property type="evidence" value="ECO:0007669"/>
    <property type="project" value="InterPro"/>
</dbReference>
<keyword evidence="7" id="KW-1185">Reference proteome</keyword>
<evidence type="ECO:0000256" key="2">
    <source>
        <dbReference type="ARBA" id="ARBA00022840"/>
    </source>
</evidence>
<reference evidence="6" key="1">
    <citation type="submission" date="2020-09" db="EMBL/GenBank/DDBJ databases">
        <title>Taishania pollutisoli gen. nov., sp. nov., Isolated from Tetrabromobisphenol A-Contaminated Soil.</title>
        <authorList>
            <person name="Chen Q."/>
        </authorList>
    </citation>
    <scope>NUCLEOTIDE SEQUENCE</scope>
    <source>
        <strain evidence="6">CZZ-1</strain>
    </source>
</reference>
<dbReference type="RefSeq" id="WP_216714539.1">
    <property type="nucleotide sequence ID" value="NZ_JACVEL010000010.1"/>
</dbReference>
<feature type="domain" description="DNA mismatch repair proteins mutS family" evidence="5">
    <location>
        <begin position="412"/>
        <end position="585"/>
    </location>
</feature>
<dbReference type="GO" id="GO:0030983">
    <property type="term" value="F:mismatched DNA binding"/>
    <property type="evidence" value="ECO:0007669"/>
    <property type="project" value="InterPro"/>
</dbReference>
<evidence type="ECO:0000256" key="3">
    <source>
        <dbReference type="ARBA" id="ARBA00023125"/>
    </source>
</evidence>
<dbReference type="Pfam" id="PF00488">
    <property type="entry name" value="MutS_V"/>
    <property type="match status" value="1"/>
</dbReference>
<evidence type="ECO:0000256" key="1">
    <source>
        <dbReference type="ARBA" id="ARBA00022741"/>
    </source>
</evidence>
<proteinExistence type="predicted"/>
<dbReference type="Gene3D" id="3.40.50.300">
    <property type="entry name" value="P-loop containing nucleotide triphosphate hydrolases"/>
    <property type="match status" value="1"/>
</dbReference>
<evidence type="ECO:0000259" key="5">
    <source>
        <dbReference type="SMART" id="SM00534"/>
    </source>
</evidence>